<dbReference type="GO" id="GO:2000641">
    <property type="term" value="P:regulation of early endosome to late endosome transport"/>
    <property type="evidence" value="ECO:0007669"/>
    <property type="project" value="InterPro"/>
</dbReference>
<evidence type="ECO:0000259" key="1">
    <source>
        <dbReference type="Pfam" id="PF19432"/>
    </source>
</evidence>
<dbReference type="GO" id="GO:0007032">
    <property type="term" value="P:endosome organization"/>
    <property type="evidence" value="ECO:0007669"/>
    <property type="project" value="InterPro"/>
</dbReference>
<keyword evidence="2" id="KW-1185">Reference proteome</keyword>
<feature type="domain" description="DnaJ homologue subfamily C GRV2/DNAJC13 N-terminal" evidence="1">
    <location>
        <begin position="13"/>
        <end position="730"/>
    </location>
</feature>
<dbReference type="Pfam" id="PF19432">
    <property type="entry name" value="RME-8_N"/>
    <property type="match status" value="1"/>
</dbReference>
<accession>A0A915Q4U1</accession>
<dbReference type="InterPro" id="IPR044978">
    <property type="entry name" value="GRV2/DNAJC13"/>
</dbReference>
<dbReference type="GO" id="GO:0006898">
    <property type="term" value="P:receptor-mediated endocytosis"/>
    <property type="evidence" value="ECO:0007669"/>
    <property type="project" value="TreeGrafter"/>
</dbReference>
<organism evidence="2 3">
    <name type="scientific">Setaria digitata</name>
    <dbReference type="NCBI Taxonomy" id="48799"/>
    <lineage>
        <taxon>Eukaryota</taxon>
        <taxon>Metazoa</taxon>
        <taxon>Ecdysozoa</taxon>
        <taxon>Nematoda</taxon>
        <taxon>Chromadorea</taxon>
        <taxon>Rhabditida</taxon>
        <taxon>Spirurina</taxon>
        <taxon>Spiruromorpha</taxon>
        <taxon>Filarioidea</taxon>
        <taxon>Setariidae</taxon>
        <taxon>Setaria</taxon>
    </lineage>
</organism>
<dbReference type="AlphaFoldDB" id="A0A915Q4U1"/>
<evidence type="ECO:0000313" key="3">
    <source>
        <dbReference type="WBParaSite" id="sdigi.contig938.g10026.t1"/>
    </source>
</evidence>
<name>A0A915Q4U1_9BILA</name>
<dbReference type="PANTHER" id="PTHR36983">
    <property type="entry name" value="DNAJ HOMOLOG SUBFAMILY C MEMBER 13"/>
    <property type="match status" value="1"/>
</dbReference>
<protein>
    <submittedName>
        <fullName evidence="3">DnaJ homologue subfamily C GRV2/DNAJC13 N-terminal domain-containing protein</fullName>
    </submittedName>
</protein>
<dbReference type="InterPro" id="IPR045802">
    <property type="entry name" value="GRV2/DNAJC13_N"/>
</dbReference>
<dbReference type="GO" id="GO:0010008">
    <property type="term" value="C:endosome membrane"/>
    <property type="evidence" value="ECO:0007669"/>
    <property type="project" value="TreeGrafter"/>
</dbReference>
<evidence type="ECO:0000313" key="2">
    <source>
        <dbReference type="Proteomes" id="UP000887581"/>
    </source>
</evidence>
<sequence>MASFSADNRDIACYLATKHSWKGKYKRIFSIGTLAISTYNPSTLEITNQWLYEDFVTIKPLPRSPQGQDEFVILVRSKRKNDTMRFSSEYTQEILSEALMHMPKFSDALPETQDFTGYKHDWLDRRVPVLFRTTSHSLQRIDSNGEVIASYAYWRMKSIVVMQGCQNGFVVEIGEQRRRHMFLCEQFDDLISTIRQMAATYLGISIMITREGGITFEQFTLSRLGLCSRDEQLTSYVEFKVQKFTPRQFPSVKRLLCLSSTCIIERDPATYAAVCARPLKTIVFVVRNEEDPQRFTIQYDEGDARSYTSPERDLILTSLIDGSRASGNQCLFVTCAKYDRALRIVPYKFFLDEDTESQCMRHIISVPPGLKRYDLIRRFNANIPYGGLTYTISQEGFFTENKAKTIVGCLESVLTENFAQDVNKCEAQLQCLHRLFASKSGFQAFTAVPGVREKLGDLVVRMLKISNECIDYATVEMLCSLMQPMHPNYELKLEQLNKQSLLASQQFVEHLLDLVVKHTEQKTGALVIASMLDFLTYALCAPYSETTLGAIFDLLLEMVAERGSSFYRLFQYPSMTIVKGAGMVMRAIIEESTVEISKRMQMLSLTEGAFLGHLQMALLSVGRDLRVLANKQLSGHLLSLWIADNSAAADLLSRCLPRGLLDYMDSTEKPNVMEADYLLTRNNLEMASEQSKQNHLMEQVQQMQLQLEAKLDRLLQHWNLEHKFLQKKDVKVFSV</sequence>
<dbReference type="PANTHER" id="PTHR36983:SF2">
    <property type="entry name" value="DNAJ HOMOLOG SUBFAMILY C MEMBER 13"/>
    <property type="match status" value="1"/>
</dbReference>
<reference evidence="3" key="1">
    <citation type="submission" date="2022-11" db="UniProtKB">
        <authorList>
            <consortium name="WormBaseParasite"/>
        </authorList>
    </citation>
    <scope>IDENTIFICATION</scope>
</reference>
<dbReference type="WBParaSite" id="sdigi.contig938.g10026.t1">
    <property type="protein sequence ID" value="sdigi.contig938.g10026.t1"/>
    <property type="gene ID" value="sdigi.contig938.g10026"/>
</dbReference>
<proteinExistence type="predicted"/>
<dbReference type="Proteomes" id="UP000887581">
    <property type="component" value="Unplaced"/>
</dbReference>